<dbReference type="InterPro" id="IPR000477">
    <property type="entry name" value="RT_dom"/>
</dbReference>
<dbReference type="GO" id="GO:0003824">
    <property type="term" value="F:catalytic activity"/>
    <property type="evidence" value="ECO:0007669"/>
    <property type="project" value="InterPro"/>
</dbReference>
<dbReference type="Proteomes" id="UP000288805">
    <property type="component" value="Unassembled WGS sequence"/>
</dbReference>
<dbReference type="PANTHER" id="PTHR44378">
    <property type="entry name" value="ACYL-ACTIVATING ENZYME 17, PEROXISOMAL-RELATED"/>
    <property type="match status" value="1"/>
</dbReference>
<dbReference type="SUPFAM" id="SSF56672">
    <property type="entry name" value="DNA/RNA polymerases"/>
    <property type="match status" value="1"/>
</dbReference>
<name>A0A438JYJ0_VITVI</name>
<dbReference type="InterPro" id="IPR026960">
    <property type="entry name" value="RVT-Znf"/>
</dbReference>
<dbReference type="CDD" id="cd01650">
    <property type="entry name" value="RT_nLTR_like"/>
    <property type="match status" value="1"/>
</dbReference>
<dbReference type="EMBL" id="QGNW01000022">
    <property type="protein sequence ID" value="RVX14007.1"/>
    <property type="molecule type" value="Genomic_DNA"/>
</dbReference>
<sequence length="1629" mass="184703">MSEGVARSLGSGRFLDWRALDASGTAGGILICWDKRTLEIMDWEEGQFSLSCRFKNVDNGMVWVFTGVYGPFTKEEREWLWEEIGAIRGLWEDPWCVGGDFNITLFQRERNRQGRISSAMRRFAQVADELGLRDIPMQGGVFTWSGGPNNQSWARLDRFLVNTSWLDQFSSVLQSRLPRPLSDHFPVSLEGGGLRGGPSPFRFENMWLKVEGFQDMIRRWWWEIEVRGSASYRLATKLKEIKQKLKIWNKEVFGNLGCNKAAALQQVDFWDRVESERILSMEETELKNEAKVNYQKWVLLEETHWRQLSREIWLREGDRNTGYFHRIANANRRNNYLDRIKIDGVSLTEEQEVRDGVANAYQKLLSKEAGWQADIGRLCLDQISQQDAENLESPFSEEEVHSALLEMNGDKAPGPDGFTVAFWQSCWGFVKEEILAMFKEFHEQKTFLKSLNNTFLVLIPKKVLANRLKKVIGKLVSPAQNAFVMGRQILDASLIANEVIDSWQKRKEKGVICKLDIEKAYDSLNWQFLMKVLQKMGFGQKWLGWMWSCISTARFSVLVNGVPAGFFPSTKGLRQGDPLSPYLFVMGMEVLGILLRRAVEGGFLSGCSIREGGESALNISHLFFADDTIIFCEANKEHLSHLSWVLFWFEAASGLKINLSKSEIIPVGEVDDIEELAAEVGCRVGSLPSQYLGLPLGAPNRASSMWDGVEERVRRRLALWKRQYISKGGRITLIKSTMASIPIYQMSLFRMPNIVVRRLEKLQRDFLWGGGNMERKAHLVKWEIVCGDKGRGGLGLRRLGLMNKALLGKWIWRYACERENLWKQVIWAKYGQEEYGWRSKKPNGAFGVGVWKEIMKENEWCWDSLELRVGKGNKIRFWTDVWCAGTALSQSFPHLFALAVDRNATVEEMWDQNSDQGGWNLRFLRNFNDWEVGMVGDLLLKLRGLRPALEEDSISWKGGKKRCKVGLSRNCKGGPIELEREPKAIPWTNATPLKAAADAWCHMDIRKGDIVAWPTNLGWMMGPWLVYASLLNGATIALYNGAPLGSGFAKFVQDVMKIRRGMPNIRKGCAHSFPKEEGGLGIRKIDLLNKTLLGKWVWRYAYEKDNLWKKVIGVKYGQEGCGWRTKEVCGPYGVGLWKEIMKEADWCWESMDLKVGKGNSVLFWMDKWCGNEALSQSFPQLFTLAGHKNAKVCEVWDSSLGQGGWNLSLARDFNDWEIDQIGEMLNLLKDFRISQEEDSVRWKREGNGVFGAKGAYKSLSGYSIGAFPNRRIWMDKVPTKVSFFAWEAAWGKILTLDKLQKRGWQLPNRCYLCGCEEENANHILLHCTVVKTIWEITLVIFGVQWVFPESVIEDAKVTMLGVIPSIVRTWKSTNCTAGLDWSSIRCFASTGEASSVDEYLWLMGRAQYKPIIEYCGGTEIGGGFVTGSLLQAQSLAAFSTPAMGCSLFIISDDGNLLPQDASGMGELALGPLMFGASTTLLNADHYDVYFKGMPIWNGKRTSRGYYRAHGRADDTMNIGGIKVSSVEIERICNTVHSSVLETAAIGMPPPAGGPERLMIVVVFKDSNKSIPDLNELRIAFNSEVQKKLNPLFRVSHTVPVPSLPRTATNKVMRRVLRQQLAQLSSTSKF</sequence>
<accession>A0A438JYJ0</accession>
<dbReference type="SUPFAM" id="SSF56801">
    <property type="entry name" value="Acetyl-CoA synthetase-like"/>
    <property type="match status" value="2"/>
</dbReference>
<dbReference type="PANTHER" id="PTHR44378:SF2">
    <property type="entry name" value="ACYL-ACTIVATING ENZYME 17, PEROXISOMAL-RELATED"/>
    <property type="match status" value="1"/>
</dbReference>
<dbReference type="InterPro" id="IPR042099">
    <property type="entry name" value="ANL_N_sf"/>
</dbReference>
<dbReference type="Gene3D" id="3.60.10.10">
    <property type="entry name" value="Endonuclease/exonuclease/phosphatase"/>
    <property type="match status" value="1"/>
</dbReference>
<feature type="domain" description="Reverse transcriptase" evidence="1">
    <location>
        <begin position="440"/>
        <end position="696"/>
    </location>
</feature>
<dbReference type="Pfam" id="PF03372">
    <property type="entry name" value="Exo_endo_phos"/>
    <property type="match status" value="1"/>
</dbReference>
<dbReference type="Gene3D" id="3.40.50.12780">
    <property type="entry name" value="N-terminal domain of ligase-like"/>
    <property type="match status" value="2"/>
</dbReference>
<evidence type="ECO:0000259" key="1">
    <source>
        <dbReference type="PROSITE" id="PS50878"/>
    </source>
</evidence>
<dbReference type="Pfam" id="PF00078">
    <property type="entry name" value="RVT_1"/>
    <property type="match status" value="1"/>
</dbReference>
<dbReference type="Gene3D" id="3.30.300.30">
    <property type="match status" value="1"/>
</dbReference>
<dbReference type="Pfam" id="PF13966">
    <property type="entry name" value="zf-RVT"/>
    <property type="match status" value="1"/>
</dbReference>
<comment type="caution">
    <text evidence="2">The sequence shown here is derived from an EMBL/GenBank/DDBJ whole genome shotgun (WGS) entry which is preliminary data.</text>
</comment>
<protein>
    <submittedName>
        <fullName evidence="2">Putative acyl-activating enzyme 17, peroxisomal</fullName>
    </submittedName>
</protein>
<dbReference type="InterPro" id="IPR005135">
    <property type="entry name" value="Endo/exonuclease/phosphatase"/>
</dbReference>
<evidence type="ECO:0000313" key="3">
    <source>
        <dbReference type="Proteomes" id="UP000288805"/>
    </source>
</evidence>
<dbReference type="InterPro" id="IPR045851">
    <property type="entry name" value="AMP-bd_C_sf"/>
</dbReference>
<evidence type="ECO:0000313" key="2">
    <source>
        <dbReference type="EMBL" id="RVX14007.1"/>
    </source>
</evidence>
<dbReference type="SUPFAM" id="SSF56219">
    <property type="entry name" value="DNase I-like"/>
    <property type="match status" value="1"/>
</dbReference>
<reference evidence="2 3" key="1">
    <citation type="journal article" date="2018" name="PLoS Genet.">
        <title>Population sequencing reveals clonal diversity and ancestral inbreeding in the grapevine cultivar Chardonnay.</title>
        <authorList>
            <person name="Roach M.J."/>
            <person name="Johnson D.L."/>
            <person name="Bohlmann J."/>
            <person name="van Vuuren H.J."/>
            <person name="Jones S.J."/>
            <person name="Pretorius I.S."/>
            <person name="Schmidt S.A."/>
            <person name="Borneman A.R."/>
        </authorList>
    </citation>
    <scope>NUCLEOTIDE SEQUENCE [LARGE SCALE GENOMIC DNA]</scope>
    <source>
        <strain evidence="3">cv. Chardonnay</strain>
        <tissue evidence="2">Leaf</tissue>
    </source>
</reference>
<proteinExistence type="predicted"/>
<organism evidence="2 3">
    <name type="scientific">Vitis vinifera</name>
    <name type="common">Grape</name>
    <dbReference type="NCBI Taxonomy" id="29760"/>
    <lineage>
        <taxon>Eukaryota</taxon>
        <taxon>Viridiplantae</taxon>
        <taxon>Streptophyta</taxon>
        <taxon>Embryophyta</taxon>
        <taxon>Tracheophyta</taxon>
        <taxon>Spermatophyta</taxon>
        <taxon>Magnoliopsida</taxon>
        <taxon>eudicotyledons</taxon>
        <taxon>Gunneridae</taxon>
        <taxon>Pentapetalae</taxon>
        <taxon>rosids</taxon>
        <taxon>Vitales</taxon>
        <taxon>Vitaceae</taxon>
        <taxon>Viteae</taxon>
        <taxon>Vitis</taxon>
    </lineage>
</organism>
<gene>
    <name evidence="2" type="primary">AAE17_2</name>
    <name evidence="2" type="ORF">CK203_011388</name>
</gene>
<dbReference type="InterPro" id="IPR036691">
    <property type="entry name" value="Endo/exonu/phosph_ase_sf"/>
</dbReference>
<dbReference type="InterPro" id="IPR043502">
    <property type="entry name" value="DNA/RNA_pol_sf"/>
</dbReference>
<dbReference type="PROSITE" id="PS50878">
    <property type="entry name" value="RT_POL"/>
    <property type="match status" value="1"/>
</dbReference>